<dbReference type="GO" id="GO:0004672">
    <property type="term" value="F:protein kinase activity"/>
    <property type="evidence" value="ECO:0007669"/>
    <property type="project" value="InterPro"/>
</dbReference>
<evidence type="ECO:0008006" key="2">
    <source>
        <dbReference type="Google" id="ProtNLM"/>
    </source>
</evidence>
<dbReference type="EMBL" id="BARW01018788">
    <property type="protein sequence ID" value="GAJ02034.1"/>
    <property type="molecule type" value="Genomic_DNA"/>
</dbReference>
<dbReference type="Pfam" id="PF06293">
    <property type="entry name" value="Kdo"/>
    <property type="match status" value="1"/>
</dbReference>
<proteinExistence type="predicted"/>
<organism evidence="1">
    <name type="scientific">marine sediment metagenome</name>
    <dbReference type="NCBI Taxonomy" id="412755"/>
    <lineage>
        <taxon>unclassified sequences</taxon>
        <taxon>metagenomes</taxon>
        <taxon>ecological metagenomes</taxon>
    </lineage>
</organism>
<reference evidence="1" key="1">
    <citation type="journal article" date="2014" name="Front. Microbiol.">
        <title>High frequency of phylogenetically diverse reductive dehalogenase-homologous genes in deep subseafloor sedimentary metagenomes.</title>
        <authorList>
            <person name="Kawai M."/>
            <person name="Futagami T."/>
            <person name="Toyoda A."/>
            <person name="Takaki Y."/>
            <person name="Nishi S."/>
            <person name="Hori S."/>
            <person name="Arai W."/>
            <person name="Tsubouchi T."/>
            <person name="Morono Y."/>
            <person name="Uchiyama I."/>
            <person name="Ito T."/>
            <person name="Fujiyama A."/>
            <person name="Inagaki F."/>
            <person name="Takami H."/>
        </authorList>
    </citation>
    <scope>NUCLEOTIDE SEQUENCE</scope>
    <source>
        <strain evidence="1">Expedition CK06-06</strain>
    </source>
</reference>
<dbReference type="InterPro" id="IPR011009">
    <property type="entry name" value="Kinase-like_dom_sf"/>
</dbReference>
<dbReference type="PROSITE" id="PS00108">
    <property type="entry name" value="PROTEIN_KINASE_ST"/>
    <property type="match status" value="1"/>
</dbReference>
<protein>
    <recommendedName>
        <fullName evidence="2">Protein kinase domain-containing protein</fullName>
    </recommendedName>
</protein>
<comment type="caution">
    <text evidence="1">The sequence shown here is derived from an EMBL/GenBank/DDBJ whole genome shotgun (WGS) entry which is preliminary data.</text>
</comment>
<name>X1T9U7_9ZZZZ</name>
<dbReference type="InterPro" id="IPR008271">
    <property type="entry name" value="Ser/Thr_kinase_AS"/>
</dbReference>
<dbReference type="Gene3D" id="1.10.510.10">
    <property type="entry name" value="Transferase(Phosphotransferase) domain 1"/>
    <property type="match status" value="1"/>
</dbReference>
<dbReference type="Gene3D" id="3.30.200.20">
    <property type="entry name" value="Phosphorylase Kinase, domain 1"/>
    <property type="match status" value="1"/>
</dbReference>
<evidence type="ECO:0000313" key="1">
    <source>
        <dbReference type="EMBL" id="GAJ02034.1"/>
    </source>
</evidence>
<dbReference type="AlphaFoldDB" id="X1T9U7"/>
<dbReference type="SUPFAM" id="SSF56112">
    <property type="entry name" value="Protein kinase-like (PK-like)"/>
    <property type="match status" value="1"/>
</dbReference>
<accession>X1T9U7</accession>
<gene>
    <name evidence="1" type="ORF">S12H4_32094</name>
</gene>
<sequence>MQKIIYPHKNCTDEFKHILHNIEDYINQGGILKNDISTTIVKSQNIIIKRFNYKNFWSSLIHIFQPSRAARCWENAHRLLSLNIKTPKPLAVIEKKFWCLHNTTYYLMEYIEGTPLDAYFAASHDQKEESYYAKKIIEIFALLKKQHIRHRDVKADNFFIVGENIFLLDLDNMKKLSRIKYFLTRAWMKDKKRFIKNWNENPKTQKLFANLFEQEEK</sequence>